<evidence type="ECO:0000313" key="1">
    <source>
        <dbReference type="EMBL" id="UFZ05657.1"/>
    </source>
</evidence>
<evidence type="ECO:0000313" key="2">
    <source>
        <dbReference type="Proteomes" id="UP001431010"/>
    </source>
</evidence>
<dbReference type="RefSeq" id="WP_231323994.1">
    <property type="nucleotide sequence ID" value="NZ_CP088156.1"/>
</dbReference>
<dbReference type="Pfam" id="PF10098">
    <property type="entry name" value="DUF2336"/>
    <property type="match status" value="1"/>
</dbReference>
<dbReference type="InterPro" id="IPR019285">
    <property type="entry name" value="DUF2336"/>
</dbReference>
<dbReference type="Proteomes" id="UP001431010">
    <property type="component" value="Chromosome"/>
</dbReference>
<gene>
    <name evidence="1" type="ORF">LQG66_04910</name>
</gene>
<reference evidence="1" key="1">
    <citation type="journal article" date="2024" name="Antonie Van Leeuwenhoek">
        <title>Bradyrhizobium ontarionense sp. nov., a novel bacterial symbiont isolated from Aeschynomene indica (Indian jointvetch), harbours photosynthesis, nitrogen fixation and nitrous oxide (N2O) reductase genes.</title>
        <authorList>
            <person name="Bromfield E.S.P."/>
            <person name="Cloutier S."/>
        </authorList>
    </citation>
    <scope>NUCLEOTIDE SEQUENCE</scope>
    <source>
        <strain evidence="1">A19</strain>
    </source>
</reference>
<dbReference type="EMBL" id="CP088156">
    <property type="protein sequence ID" value="UFZ05657.1"/>
    <property type="molecule type" value="Genomic_DNA"/>
</dbReference>
<proteinExistence type="predicted"/>
<sequence>MSNAHLTIADEVQAAIATGSAERCSGVAERVASLFIASVGSLDVEQHALFTDVFERLVNTIELRALADVGARIALAELSAQLAPVPQAPVEVIRRLAHHDDITVAGPVLSESPRLSSEDLVEIAETRGEKHLIAIAGRWWLQEIVTDALLARRYPSVSRKLMKNPGARVSPAGFAAVVAQAAGDADLTIAAGIRADLPAALRRTLLEGATEAVRARLLAAAPPHLYEEIRSAIAAAAADAERDMSRCRDFGSAKLAVGQLKQTGRLNEALLQDFARQRRYTETIAAIAELAKCSIELVRPLMQSLRSDGILVPCKAAGLSWTTVAAILDSRFVSGATKPDELTKLKNRYLELTPDEAQRLLKLWSVRTGSPANGN</sequence>
<keyword evidence="2" id="KW-1185">Reference proteome</keyword>
<accession>A0ABY3RF25</accession>
<name>A0ABY3RF25_9BRAD</name>
<organism evidence="1 2">
    <name type="scientific">Bradyrhizobium ontarionense</name>
    <dbReference type="NCBI Taxonomy" id="2898149"/>
    <lineage>
        <taxon>Bacteria</taxon>
        <taxon>Pseudomonadati</taxon>
        <taxon>Pseudomonadota</taxon>
        <taxon>Alphaproteobacteria</taxon>
        <taxon>Hyphomicrobiales</taxon>
        <taxon>Nitrobacteraceae</taxon>
        <taxon>Bradyrhizobium</taxon>
    </lineage>
</organism>
<protein>
    <submittedName>
        <fullName evidence="1">DUF2336 domain-containing protein</fullName>
    </submittedName>
</protein>